<dbReference type="PANTHER" id="PTHR11946">
    <property type="entry name" value="VALYL-TRNA SYNTHETASES"/>
    <property type="match status" value="1"/>
</dbReference>
<dbReference type="SUPFAM" id="SSF47323">
    <property type="entry name" value="Anticodon-binding domain of a subclass of class I aminoacyl-tRNA synthetases"/>
    <property type="match status" value="1"/>
</dbReference>
<dbReference type="NCBIfam" id="NF004349">
    <property type="entry name" value="PRK05729.1"/>
    <property type="match status" value="1"/>
</dbReference>
<dbReference type="InterPro" id="IPR014729">
    <property type="entry name" value="Rossmann-like_a/b/a_fold"/>
</dbReference>
<dbReference type="FunFam" id="3.40.50.620:FF:000020">
    <property type="entry name" value="Valine--tRNA ligase, mitochondrial"/>
    <property type="match status" value="1"/>
</dbReference>
<evidence type="ECO:0000256" key="1">
    <source>
        <dbReference type="ARBA" id="ARBA00004496"/>
    </source>
</evidence>
<evidence type="ECO:0000256" key="8">
    <source>
        <dbReference type="ARBA" id="ARBA00022917"/>
    </source>
</evidence>
<evidence type="ECO:0000259" key="14">
    <source>
        <dbReference type="Pfam" id="PF00133"/>
    </source>
</evidence>
<dbReference type="SUPFAM" id="SSF52374">
    <property type="entry name" value="Nucleotidylyl transferase"/>
    <property type="match status" value="1"/>
</dbReference>
<dbReference type="AlphaFoldDB" id="A0A3P7Z974"/>
<keyword evidence="9 12" id="KW-0030">Aminoacyl-tRNA synthetase</keyword>
<evidence type="ECO:0000256" key="11">
    <source>
        <dbReference type="ARBA" id="ARBA00047552"/>
    </source>
</evidence>
<dbReference type="GO" id="GO:0002161">
    <property type="term" value="F:aminoacyl-tRNA deacylase activity"/>
    <property type="evidence" value="ECO:0007669"/>
    <property type="project" value="InterPro"/>
</dbReference>
<keyword evidence="5 12" id="KW-0436">Ligase</keyword>
<evidence type="ECO:0000256" key="5">
    <source>
        <dbReference type="ARBA" id="ARBA00022598"/>
    </source>
</evidence>
<evidence type="ECO:0000256" key="3">
    <source>
        <dbReference type="ARBA" id="ARBA00013169"/>
    </source>
</evidence>
<dbReference type="OrthoDB" id="629407at2759"/>
<dbReference type="EMBL" id="UZAH01027926">
    <property type="protein sequence ID" value="VDO96230.1"/>
    <property type="molecule type" value="Genomic_DNA"/>
</dbReference>
<keyword evidence="6 12" id="KW-0547">Nucleotide-binding</keyword>
<sequence length="1105" mass="125258">MVTSEQPKQKTEKELKKEAEKAAKLAKFEEKQRKLQEKAAAAAAKPKEGGIMVKRKVTVLKLAGLVVKRLYDLSDVSAGLPNVYDPGYVESEWYAWWEKEGFFKPEYMQKNTKTPNPKGNFTICIPPPNVTGTLHVGHALATTVEDTLTRWNRMKGKTTLFNPGCDHAGIATQVVVEKKLQRERGLSRHDLGRDRFIDEVWKWKNEKGGVIYDQLRKMGASVDWDRACFMMDPKMIRAVTEAFVRMHERGTIYRSNRLVNWSCALRSAISDIEEMKQMIVALQVDKKELSGRTLLPVPGYDEKVEFGILTSFAYKIKGGDDEVVVSTTRVETMLGDTAIAVHPEDPRYQHLIGKVCVHPFVDRELPIVPDSFVDREFGTGAVKITPAHDHNDYEVGIRHNLPFITCINDDGLIAAGCGKFSGMRRFDARKAVTEALKELNLYRGAEDNAMVVPVCSRSKDIIEPLLKAQWYVRCDEMARKAMAAVESGELKLIPDYHVATWNRWLQGSRDWCISRQLWWGHRIPAYFITVNDGKTPVGDPCDDHYWVSAHSEEIAIQKAAKKFNVDPKFITVKWDEDVLDTWFSSGMWPFAIMGWPENTSDMELYFPSNVLETGHDILFFWVARMVFMSQELTGKLPFKEVYLHAMIRDAHGRKMSKSLGNVIDPLDVIRGVTLEDLNRQLTTGNLDAKELAIAQAGQARDYPKVQNFVHLLFYACSSTSNVEGIPECGTDALRFALLAYTSQGRDINLDVLRVQGYRFFCNKIWQAVRFTLMQLGSEYRPEPFKLTGKESKVDLWILSRAAHAVNRCNAGMDAYNFTQAVCLNRKAPTVSLQELRLSGVTQTLYEFWLYDLCDIYLEAVKPVIASGTEESRECAKATLYNCVEVGLRLISPIMPFLSEELWQHLPHRESRPPSIIVHSYPEASEFRFTNEKIEAEVAFAMTVIRTVRSLRSDYELTNKTKTDLFVSVSSEEDHDCLTSLIPLIETLASSNKVEILLLQDAATANVPPARFLKGIINIERELAKLAAKKEKNEALVAKLVEQESRPDYETKVPLPVRVNNTEKVSKRLRFRLHTGSQSTKLPLFQKDALLIEVRSIEAAMAALSS</sequence>
<dbReference type="CDD" id="cd07962">
    <property type="entry name" value="Anticodon_Ia_Val"/>
    <property type="match status" value="1"/>
</dbReference>
<dbReference type="Gene3D" id="3.90.740.10">
    <property type="entry name" value="Valyl/Leucyl/Isoleucyl-tRNA synthetase, editing domain"/>
    <property type="match status" value="1"/>
</dbReference>
<feature type="domain" description="Methionyl/Valyl/Leucyl/Isoleucyl-tRNA synthetase anticodon-binding" evidence="15">
    <location>
        <begin position="831"/>
        <end position="963"/>
    </location>
</feature>
<evidence type="ECO:0000256" key="10">
    <source>
        <dbReference type="ARBA" id="ARBA00029936"/>
    </source>
</evidence>
<dbReference type="SUPFAM" id="SSF50677">
    <property type="entry name" value="ValRS/IleRS/LeuRS editing domain"/>
    <property type="match status" value="1"/>
</dbReference>
<dbReference type="CDD" id="cd00817">
    <property type="entry name" value="ValRS_core"/>
    <property type="match status" value="1"/>
</dbReference>
<evidence type="ECO:0000256" key="13">
    <source>
        <dbReference type="SAM" id="Coils"/>
    </source>
</evidence>
<proteinExistence type="inferred from homology"/>
<dbReference type="GO" id="GO:0006438">
    <property type="term" value="P:valyl-tRNA aminoacylation"/>
    <property type="evidence" value="ECO:0007669"/>
    <property type="project" value="InterPro"/>
</dbReference>
<dbReference type="InterPro" id="IPR033705">
    <property type="entry name" value="Anticodon_Ia_Val"/>
</dbReference>
<dbReference type="PROSITE" id="PS00178">
    <property type="entry name" value="AA_TRNA_LIGASE_I"/>
    <property type="match status" value="1"/>
</dbReference>
<keyword evidence="13" id="KW-0175">Coiled coil</keyword>
<dbReference type="FunFam" id="3.40.50.620:FF:000078">
    <property type="entry name" value="Valine--tRNA ligase, mitochondrial"/>
    <property type="match status" value="1"/>
</dbReference>
<dbReference type="FunFam" id="3.90.740.10:FF:000005">
    <property type="entry name" value="Valine--tRNA ligase, mitochondrial"/>
    <property type="match status" value="1"/>
</dbReference>
<evidence type="ECO:0000256" key="6">
    <source>
        <dbReference type="ARBA" id="ARBA00022741"/>
    </source>
</evidence>
<evidence type="ECO:0000256" key="7">
    <source>
        <dbReference type="ARBA" id="ARBA00022840"/>
    </source>
</evidence>
<dbReference type="GO" id="GO:0005829">
    <property type="term" value="C:cytosol"/>
    <property type="evidence" value="ECO:0007669"/>
    <property type="project" value="TreeGrafter"/>
</dbReference>
<dbReference type="NCBIfam" id="TIGR00422">
    <property type="entry name" value="valS"/>
    <property type="match status" value="1"/>
</dbReference>
<dbReference type="InterPro" id="IPR009008">
    <property type="entry name" value="Val/Leu/Ile-tRNA-synth_edit"/>
</dbReference>
<dbReference type="InterPro" id="IPR002300">
    <property type="entry name" value="aa-tRNA-synth_Ia"/>
</dbReference>
<organism evidence="16">
    <name type="scientific">Heligmosomoides polygyrus</name>
    <name type="common">Parasitic roundworm</name>
    <dbReference type="NCBI Taxonomy" id="6339"/>
    <lineage>
        <taxon>Eukaryota</taxon>
        <taxon>Metazoa</taxon>
        <taxon>Ecdysozoa</taxon>
        <taxon>Nematoda</taxon>
        <taxon>Chromadorea</taxon>
        <taxon>Rhabditida</taxon>
        <taxon>Rhabditina</taxon>
        <taxon>Rhabditomorpha</taxon>
        <taxon>Strongyloidea</taxon>
        <taxon>Heligmosomidae</taxon>
        <taxon>Heligmosomoides</taxon>
    </lineage>
</organism>
<evidence type="ECO:0000256" key="9">
    <source>
        <dbReference type="ARBA" id="ARBA00023146"/>
    </source>
</evidence>
<accession>A0A3P7Z974</accession>
<evidence type="ECO:0000256" key="4">
    <source>
        <dbReference type="ARBA" id="ARBA00022490"/>
    </source>
</evidence>
<dbReference type="WBParaSite" id="HPBE_0001345101-mRNA-1">
    <property type="protein sequence ID" value="HPBE_0001345101-mRNA-1"/>
    <property type="gene ID" value="HPBE_0001345101"/>
</dbReference>
<dbReference type="InterPro" id="IPR001412">
    <property type="entry name" value="aa-tRNA-synth_I_CS"/>
</dbReference>
<protein>
    <recommendedName>
        <fullName evidence="3">valine--tRNA ligase</fullName>
        <ecNumber evidence="3">6.1.1.9</ecNumber>
    </recommendedName>
    <alternativeName>
        <fullName evidence="10">Valyl-tRNA synthetase</fullName>
    </alternativeName>
</protein>
<reference evidence="18" key="2">
    <citation type="submission" date="2019-09" db="UniProtKB">
        <authorList>
            <consortium name="WormBaseParasite"/>
        </authorList>
    </citation>
    <scope>IDENTIFICATION</scope>
</reference>
<feature type="coiled-coil region" evidence="13">
    <location>
        <begin position="1015"/>
        <end position="1045"/>
    </location>
</feature>
<name>A0A3P7Z974_HELPZ</name>
<comment type="similarity">
    <text evidence="2 12">Belongs to the class-I aminoacyl-tRNA synthetase family.</text>
</comment>
<evidence type="ECO:0000313" key="17">
    <source>
        <dbReference type="Proteomes" id="UP000050761"/>
    </source>
</evidence>
<evidence type="ECO:0000313" key="18">
    <source>
        <dbReference type="WBParaSite" id="HPBE_0001345101-mRNA-1"/>
    </source>
</evidence>
<dbReference type="Pfam" id="PF08264">
    <property type="entry name" value="Anticodon_1"/>
    <property type="match status" value="1"/>
</dbReference>
<comment type="subcellular location">
    <subcellularLocation>
        <location evidence="1">Cytoplasm</location>
    </subcellularLocation>
</comment>
<dbReference type="PANTHER" id="PTHR11946:SF109">
    <property type="entry name" value="VALINE--TRNA LIGASE"/>
    <property type="match status" value="1"/>
</dbReference>
<dbReference type="Gene3D" id="3.40.50.620">
    <property type="entry name" value="HUPs"/>
    <property type="match status" value="2"/>
</dbReference>
<gene>
    <name evidence="16" type="ORF">HPBE_LOCUS13452</name>
</gene>
<evidence type="ECO:0000256" key="2">
    <source>
        <dbReference type="ARBA" id="ARBA00005594"/>
    </source>
</evidence>
<dbReference type="InterPro" id="IPR009080">
    <property type="entry name" value="tRNAsynth_Ia_anticodon-bd"/>
</dbReference>
<dbReference type="Pfam" id="PF00133">
    <property type="entry name" value="tRNA-synt_1"/>
    <property type="match status" value="1"/>
</dbReference>
<dbReference type="InterPro" id="IPR002303">
    <property type="entry name" value="Valyl-tRNA_ligase"/>
</dbReference>
<feature type="coiled-coil region" evidence="13">
    <location>
        <begin position="12"/>
        <end position="45"/>
    </location>
</feature>
<evidence type="ECO:0000259" key="15">
    <source>
        <dbReference type="Pfam" id="PF08264"/>
    </source>
</evidence>
<reference evidence="16 17" key="1">
    <citation type="submission" date="2018-11" db="EMBL/GenBank/DDBJ databases">
        <authorList>
            <consortium name="Pathogen Informatics"/>
        </authorList>
    </citation>
    <scope>NUCLEOTIDE SEQUENCE [LARGE SCALE GENOMIC DNA]</scope>
</reference>
<comment type="catalytic activity">
    <reaction evidence="11">
        <text>tRNA(Val) + L-valine + ATP = L-valyl-tRNA(Val) + AMP + diphosphate</text>
        <dbReference type="Rhea" id="RHEA:10704"/>
        <dbReference type="Rhea" id="RHEA-COMP:9672"/>
        <dbReference type="Rhea" id="RHEA-COMP:9708"/>
        <dbReference type="ChEBI" id="CHEBI:30616"/>
        <dbReference type="ChEBI" id="CHEBI:33019"/>
        <dbReference type="ChEBI" id="CHEBI:57762"/>
        <dbReference type="ChEBI" id="CHEBI:78442"/>
        <dbReference type="ChEBI" id="CHEBI:78537"/>
        <dbReference type="ChEBI" id="CHEBI:456215"/>
        <dbReference type="EC" id="6.1.1.9"/>
    </reaction>
</comment>
<keyword evidence="7 12" id="KW-0067">ATP-binding</keyword>
<evidence type="ECO:0000313" key="16">
    <source>
        <dbReference type="EMBL" id="VDO96230.1"/>
    </source>
</evidence>
<dbReference type="GO" id="GO:0005524">
    <property type="term" value="F:ATP binding"/>
    <property type="evidence" value="ECO:0007669"/>
    <property type="project" value="UniProtKB-KW"/>
</dbReference>
<keyword evidence="8 12" id="KW-0648">Protein biosynthesis</keyword>
<dbReference type="EC" id="6.1.1.9" evidence="3"/>
<dbReference type="GO" id="GO:0004832">
    <property type="term" value="F:valine-tRNA ligase activity"/>
    <property type="evidence" value="ECO:0007669"/>
    <property type="project" value="UniProtKB-EC"/>
</dbReference>
<dbReference type="Proteomes" id="UP000050761">
    <property type="component" value="Unassembled WGS sequence"/>
</dbReference>
<keyword evidence="4" id="KW-0963">Cytoplasm</keyword>
<feature type="domain" description="Aminoacyl-tRNA synthetase class Ia" evidence="14">
    <location>
        <begin position="93"/>
        <end position="750"/>
    </location>
</feature>
<evidence type="ECO:0000256" key="12">
    <source>
        <dbReference type="RuleBase" id="RU363035"/>
    </source>
</evidence>
<keyword evidence="17" id="KW-1185">Reference proteome</keyword>
<dbReference type="InterPro" id="IPR013155">
    <property type="entry name" value="M/V/L/I-tRNA-synth_anticd-bd"/>
</dbReference>
<dbReference type="Gene3D" id="1.10.730.10">
    <property type="entry name" value="Isoleucyl-tRNA Synthetase, Domain 1"/>
    <property type="match status" value="1"/>
</dbReference>
<dbReference type="HAMAP" id="MF_02004">
    <property type="entry name" value="Val_tRNA_synth_type1"/>
    <property type="match status" value="1"/>
</dbReference>
<dbReference type="PRINTS" id="PR00986">
    <property type="entry name" value="TRNASYNTHVAL"/>
</dbReference>